<accession>A0A0B6Y3H1</accession>
<proteinExistence type="predicted"/>
<feature type="non-terminal residue" evidence="1">
    <location>
        <position position="1"/>
    </location>
</feature>
<evidence type="ECO:0000313" key="1">
    <source>
        <dbReference type="EMBL" id="CEK50674.1"/>
    </source>
</evidence>
<feature type="non-terminal residue" evidence="1">
    <location>
        <position position="67"/>
    </location>
</feature>
<gene>
    <name evidence="1" type="primary">ORF11393</name>
</gene>
<name>A0A0B6Y3H1_9EUPU</name>
<protein>
    <submittedName>
        <fullName evidence="1">Uncharacterized protein</fullName>
    </submittedName>
</protein>
<reference evidence="1" key="1">
    <citation type="submission" date="2014-12" db="EMBL/GenBank/DDBJ databases">
        <title>Insight into the proteome of Arion vulgaris.</title>
        <authorList>
            <person name="Aradska J."/>
            <person name="Bulat T."/>
            <person name="Smidak R."/>
            <person name="Sarate P."/>
            <person name="Gangsoo J."/>
            <person name="Sialana F."/>
            <person name="Bilban M."/>
            <person name="Lubec G."/>
        </authorList>
    </citation>
    <scope>NUCLEOTIDE SEQUENCE</scope>
    <source>
        <tissue evidence="1">Skin</tissue>
    </source>
</reference>
<dbReference type="EMBL" id="HACG01003809">
    <property type="protein sequence ID" value="CEK50674.1"/>
    <property type="molecule type" value="Transcribed_RNA"/>
</dbReference>
<organism evidence="1">
    <name type="scientific">Arion vulgaris</name>
    <dbReference type="NCBI Taxonomy" id="1028688"/>
    <lineage>
        <taxon>Eukaryota</taxon>
        <taxon>Metazoa</taxon>
        <taxon>Spiralia</taxon>
        <taxon>Lophotrochozoa</taxon>
        <taxon>Mollusca</taxon>
        <taxon>Gastropoda</taxon>
        <taxon>Heterobranchia</taxon>
        <taxon>Euthyneura</taxon>
        <taxon>Panpulmonata</taxon>
        <taxon>Eupulmonata</taxon>
        <taxon>Stylommatophora</taxon>
        <taxon>Helicina</taxon>
        <taxon>Arionoidea</taxon>
        <taxon>Arionidae</taxon>
        <taxon>Arion</taxon>
    </lineage>
</organism>
<sequence>KPERKPSMTSLKEKVEDSINFGCSESTYTTTSTSISNGFSSLQSLQQRFGGHYPLGLSQKSNSAVIP</sequence>
<dbReference type="AlphaFoldDB" id="A0A0B6Y3H1"/>